<protein>
    <submittedName>
        <fullName evidence="1">Uncharacterized protein</fullName>
    </submittedName>
</protein>
<dbReference type="EMBL" id="CAKMRJ010001112">
    <property type="protein sequence ID" value="CAH1421582.1"/>
    <property type="molecule type" value="Genomic_DNA"/>
</dbReference>
<name>A0AAU9M4X5_9ASTR</name>
<dbReference type="Proteomes" id="UP001157418">
    <property type="component" value="Unassembled WGS sequence"/>
</dbReference>
<evidence type="ECO:0000313" key="2">
    <source>
        <dbReference type="Proteomes" id="UP001157418"/>
    </source>
</evidence>
<sequence length="74" mass="8410">MVKHQGDGDDVDEFDLPKMDFKKITNSFRQDKSIFNGDISATWLHSTYDVLCCALRIRMLIRGLITSACPEGML</sequence>
<gene>
    <name evidence="1" type="ORF">LVIROSA_LOCUS8976</name>
</gene>
<proteinExistence type="predicted"/>
<reference evidence="1 2" key="1">
    <citation type="submission" date="2022-01" db="EMBL/GenBank/DDBJ databases">
        <authorList>
            <person name="Xiong W."/>
            <person name="Schranz E."/>
        </authorList>
    </citation>
    <scope>NUCLEOTIDE SEQUENCE [LARGE SCALE GENOMIC DNA]</scope>
</reference>
<evidence type="ECO:0000313" key="1">
    <source>
        <dbReference type="EMBL" id="CAH1421582.1"/>
    </source>
</evidence>
<dbReference type="AlphaFoldDB" id="A0AAU9M4X5"/>
<keyword evidence="2" id="KW-1185">Reference proteome</keyword>
<accession>A0AAU9M4X5</accession>
<organism evidence="1 2">
    <name type="scientific">Lactuca virosa</name>
    <dbReference type="NCBI Taxonomy" id="75947"/>
    <lineage>
        <taxon>Eukaryota</taxon>
        <taxon>Viridiplantae</taxon>
        <taxon>Streptophyta</taxon>
        <taxon>Embryophyta</taxon>
        <taxon>Tracheophyta</taxon>
        <taxon>Spermatophyta</taxon>
        <taxon>Magnoliopsida</taxon>
        <taxon>eudicotyledons</taxon>
        <taxon>Gunneridae</taxon>
        <taxon>Pentapetalae</taxon>
        <taxon>asterids</taxon>
        <taxon>campanulids</taxon>
        <taxon>Asterales</taxon>
        <taxon>Asteraceae</taxon>
        <taxon>Cichorioideae</taxon>
        <taxon>Cichorieae</taxon>
        <taxon>Lactucinae</taxon>
        <taxon>Lactuca</taxon>
    </lineage>
</organism>
<comment type="caution">
    <text evidence="1">The sequence shown here is derived from an EMBL/GenBank/DDBJ whole genome shotgun (WGS) entry which is preliminary data.</text>
</comment>